<feature type="transmembrane region" description="Helical" evidence="1">
    <location>
        <begin position="25"/>
        <end position="42"/>
    </location>
</feature>
<keyword evidence="1" id="KW-0472">Membrane</keyword>
<accession>A0ABQ3KAF1</accession>
<dbReference type="Proteomes" id="UP000649955">
    <property type="component" value="Unassembled WGS sequence"/>
</dbReference>
<proteinExistence type="predicted"/>
<keyword evidence="3" id="KW-1185">Reference proteome</keyword>
<dbReference type="EMBL" id="BNAW01000010">
    <property type="protein sequence ID" value="GHG10994.1"/>
    <property type="molecule type" value="Genomic_DNA"/>
</dbReference>
<evidence type="ECO:0000313" key="3">
    <source>
        <dbReference type="Proteomes" id="UP000649955"/>
    </source>
</evidence>
<evidence type="ECO:0000256" key="1">
    <source>
        <dbReference type="SAM" id="Phobius"/>
    </source>
</evidence>
<evidence type="ECO:0000313" key="2">
    <source>
        <dbReference type="EMBL" id="GHG10994.1"/>
    </source>
</evidence>
<protein>
    <submittedName>
        <fullName evidence="2">Uncharacterized protein</fullName>
    </submittedName>
</protein>
<dbReference type="RefSeq" id="WP_191310369.1">
    <property type="nucleotide sequence ID" value="NZ_BNAW01000010.1"/>
</dbReference>
<comment type="caution">
    <text evidence="2">The sequence shown here is derived from an EMBL/GenBank/DDBJ whole genome shotgun (WGS) entry which is preliminary data.</text>
</comment>
<gene>
    <name evidence="2" type="ORF">GCM10017567_30250</name>
</gene>
<sequence>MFQPAFSLTTAAADRLTAGLGSAEPWSFGLIGVGPAVAGYFADDLRRRVRGG</sequence>
<name>A0ABQ3KAF1_9PSEU</name>
<reference evidence="3" key="1">
    <citation type="journal article" date="2019" name="Int. J. Syst. Evol. Microbiol.">
        <title>The Global Catalogue of Microorganisms (GCM) 10K type strain sequencing project: providing services to taxonomists for standard genome sequencing and annotation.</title>
        <authorList>
            <consortium name="The Broad Institute Genomics Platform"/>
            <consortium name="The Broad Institute Genome Sequencing Center for Infectious Disease"/>
            <person name="Wu L."/>
            <person name="Ma J."/>
        </authorList>
    </citation>
    <scope>NUCLEOTIDE SEQUENCE [LARGE SCALE GENOMIC DNA]</scope>
    <source>
        <strain evidence="3">CGMCC 4.7680</strain>
    </source>
</reference>
<keyword evidence="1" id="KW-1133">Transmembrane helix</keyword>
<keyword evidence="1" id="KW-0812">Transmembrane</keyword>
<organism evidence="2 3">
    <name type="scientific">Amycolatopsis bullii</name>
    <dbReference type="NCBI Taxonomy" id="941987"/>
    <lineage>
        <taxon>Bacteria</taxon>
        <taxon>Bacillati</taxon>
        <taxon>Actinomycetota</taxon>
        <taxon>Actinomycetes</taxon>
        <taxon>Pseudonocardiales</taxon>
        <taxon>Pseudonocardiaceae</taxon>
        <taxon>Amycolatopsis</taxon>
    </lineage>
</organism>